<protein>
    <submittedName>
        <fullName evidence="1">Uncharacterized protein</fullName>
    </submittedName>
</protein>
<evidence type="ECO:0000313" key="2">
    <source>
        <dbReference type="Proteomes" id="UP000011115"/>
    </source>
</evidence>
<dbReference type="ExpressionAtlas" id="M1CMS5">
    <property type="expression patterns" value="baseline"/>
</dbReference>
<reference evidence="1" key="2">
    <citation type="submission" date="2015-06" db="UniProtKB">
        <authorList>
            <consortium name="EnsemblPlants"/>
        </authorList>
    </citation>
    <scope>IDENTIFICATION</scope>
    <source>
        <strain evidence="1">DM1-3 516 R44</strain>
    </source>
</reference>
<reference evidence="2" key="1">
    <citation type="journal article" date="2011" name="Nature">
        <title>Genome sequence and analysis of the tuber crop potato.</title>
        <authorList>
            <consortium name="The Potato Genome Sequencing Consortium"/>
        </authorList>
    </citation>
    <scope>NUCLEOTIDE SEQUENCE [LARGE SCALE GENOMIC DNA]</scope>
    <source>
        <strain evidence="2">cv. DM1-3 516 R44</strain>
    </source>
</reference>
<accession>M1CMS5</accession>
<dbReference type="Proteomes" id="UP000011115">
    <property type="component" value="Unassembled WGS sequence"/>
</dbReference>
<dbReference type="EnsemblPlants" id="PGSC0003DMT400070824">
    <property type="protein sequence ID" value="PGSC0003DMT400070824"/>
    <property type="gene ID" value="PGSC0003DMG400027540"/>
</dbReference>
<organism evidence="1 2">
    <name type="scientific">Solanum tuberosum</name>
    <name type="common">Potato</name>
    <dbReference type="NCBI Taxonomy" id="4113"/>
    <lineage>
        <taxon>Eukaryota</taxon>
        <taxon>Viridiplantae</taxon>
        <taxon>Streptophyta</taxon>
        <taxon>Embryophyta</taxon>
        <taxon>Tracheophyta</taxon>
        <taxon>Spermatophyta</taxon>
        <taxon>Magnoliopsida</taxon>
        <taxon>eudicotyledons</taxon>
        <taxon>Gunneridae</taxon>
        <taxon>Pentapetalae</taxon>
        <taxon>asterids</taxon>
        <taxon>lamiids</taxon>
        <taxon>Solanales</taxon>
        <taxon>Solanaceae</taxon>
        <taxon>Solanoideae</taxon>
        <taxon>Solaneae</taxon>
        <taxon>Solanum</taxon>
    </lineage>
</organism>
<proteinExistence type="predicted"/>
<dbReference type="AlphaFoldDB" id="M1CMS5"/>
<dbReference type="OrthoDB" id="637682at2759"/>
<sequence length="91" mass="10001">MLIRFRGKAVVVSTHSSIFHCNGFGDLLSSFNFRSQYLYSSTATPAPTHVLVKYLVDSLGFSNEEAASTSSKAKCKNQSCKLKLIGFDRSC</sequence>
<name>M1CMS5_SOLTU</name>
<keyword evidence="2" id="KW-1185">Reference proteome</keyword>
<dbReference type="Gramene" id="PGSC0003DMT400070824">
    <property type="protein sequence ID" value="PGSC0003DMT400070824"/>
    <property type="gene ID" value="PGSC0003DMG400027540"/>
</dbReference>
<dbReference type="HOGENOM" id="CLU_2431292_0_0_1"/>
<gene>
    <name evidence="1" type="primary">LOC102588163</name>
</gene>
<evidence type="ECO:0000313" key="1">
    <source>
        <dbReference type="EnsemblPlants" id="PGSC0003DMT400070824"/>
    </source>
</evidence>